<dbReference type="GO" id="GO:0005783">
    <property type="term" value="C:endoplasmic reticulum"/>
    <property type="evidence" value="ECO:0007669"/>
    <property type="project" value="UniProtKB-SubCell"/>
</dbReference>
<keyword evidence="8" id="KW-0418">Kinase</keyword>
<feature type="compositionally biased region" description="Low complexity" evidence="16">
    <location>
        <begin position="891"/>
        <end position="915"/>
    </location>
</feature>
<dbReference type="GO" id="GO:0006669">
    <property type="term" value="P:sphinganine-1-phosphate biosynthetic process"/>
    <property type="evidence" value="ECO:0007669"/>
    <property type="project" value="TreeGrafter"/>
</dbReference>
<dbReference type="GO" id="GO:0043065">
    <property type="term" value="P:positive regulation of apoptotic process"/>
    <property type="evidence" value="ECO:0007669"/>
    <property type="project" value="TreeGrafter"/>
</dbReference>
<dbReference type="Pfam" id="PF00781">
    <property type="entry name" value="DAGK_cat"/>
    <property type="match status" value="1"/>
</dbReference>
<dbReference type="PANTHER" id="PTHR12358">
    <property type="entry name" value="SPHINGOSINE KINASE"/>
    <property type="match status" value="1"/>
</dbReference>
<keyword evidence="12" id="KW-0472">Membrane</keyword>
<dbReference type="InterPro" id="IPR001206">
    <property type="entry name" value="Diacylglycerol_kinase_cat_dom"/>
</dbReference>
<evidence type="ECO:0000256" key="15">
    <source>
        <dbReference type="ARBA" id="ARBA00044037"/>
    </source>
</evidence>
<dbReference type="InterPro" id="IPR050187">
    <property type="entry name" value="Lipid_Phosphate_FormReg"/>
</dbReference>
<dbReference type="Gene3D" id="3.40.50.10330">
    <property type="entry name" value="Probable inorganic polyphosphate/atp-NAD kinase, domain 1"/>
    <property type="match status" value="1"/>
</dbReference>
<evidence type="ECO:0000259" key="17">
    <source>
        <dbReference type="PROSITE" id="PS50146"/>
    </source>
</evidence>
<evidence type="ECO:0000256" key="3">
    <source>
        <dbReference type="ARBA" id="ARBA00004514"/>
    </source>
</evidence>
<feature type="compositionally biased region" description="Low complexity" evidence="16">
    <location>
        <begin position="922"/>
        <end position="955"/>
    </location>
</feature>
<comment type="subunit">
    <text evidence="5">Component of the large ribosomal subunit.</text>
</comment>
<evidence type="ECO:0000256" key="14">
    <source>
        <dbReference type="ARBA" id="ARBA00034092"/>
    </source>
</evidence>
<evidence type="ECO:0000256" key="6">
    <source>
        <dbReference type="ARBA" id="ARBA00022679"/>
    </source>
</evidence>
<keyword evidence="6" id="KW-0808">Transferase</keyword>
<dbReference type="InterPro" id="IPR045540">
    <property type="entry name" value="YegS/DAGK_C"/>
</dbReference>
<dbReference type="InterPro" id="IPR021132">
    <property type="entry name" value="Ribosomal_eL18/eL18-A/B/_CS"/>
</dbReference>
<dbReference type="Proteomes" id="UP000518266">
    <property type="component" value="Unassembled WGS sequence"/>
</dbReference>
<feature type="compositionally biased region" description="Low complexity" evidence="16">
    <location>
        <begin position="279"/>
        <end position="290"/>
    </location>
</feature>
<keyword evidence="7" id="KW-0547">Nucleotide-binding</keyword>
<dbReference type="SUPFAM" id="SSF111331">
    <property type="entry name" value="NAD kinase/diacylglycerol kinase-like"/>
    <property type="match status" value="1"/>
</dbReference>
<evidence type="ECO:0000256" key="13">
    <source>
        <dbReference type="ARBA" id="ARBA00023274"/>
    </source>
</evidence>
<comment type="function">
    <text evidence="14">Component of the large ribosomal subunit. The ribosome is a large ribonucleoprotein complex responsible for the synthesis of proteins in the cell.</text>
</comment>
<dbReference type="GO" id="GO:0003735">
    <property type="term" value="F:structural constituent of ribosome"/>
    <property type="evidence" value="ECO:0007669"/>
    <property type="project" value="InterPro"/>
</dbReference>
<evidence type="ECO:0000256" key="8">
    <source>
        <dbReference type="ARBA" id="ARBA00022777"/>
    </source>
</evidence>
<dbReference type="GO" id="GO:0005829">
    <property type="term" value="C:cytosol"/>
    <property type="evidence" value="ECO:0007669"/>
    <property type="project" value="UniProtKB-SubCell"/>
</dbReference>
<feature type="compositionally biased region" description="Basic and acidic residues" evidence="16">
    <location>
        <begin position="691"/>
        <end position="702"/>
    </location>
</feature>
<dbReference type="SMART" id="SM00046">
    <property type="entry name" value="DAGKc"/>
    <property type="match status" value="1"/>
</dbReference>
<comment type="subcellular location">
    <subcellularLocation>
        <location evidence="3">Cytoplasm</location>
        <location evidence="3">Cytosol</location>
    </subcellularLocation>
    <subcellularLocation>
        <location evidence="2">Endomembrane system</location>
    </subcellularLocation>
    <subcellularLocation>
        <location evidence="1">Endoplasmic reticulum</location>
    </subcellularLocation>
</comment>
<proteinExistence type="inferred from homology"/>
<keyword evidence="9" id="KW-0256">Endoplasmic reticulum</keyword>
<dbReference type="SUPFAM" id="SSF52080">
    <property type="entry name" value="Ribosomal proteins L15p and L18e"/>
    <property type="match status" value="1"/>
</dbReference>
<dbReference type="GO" id="GO:0008481">
    <property type="term" value="F:sphingosine kinase activity"/>
    <property type="evidence" value="ECO:0007669"/>
    <property type="project" value="UniProtKB-EC"/>
</dbReference>
<evidence type="ECO:0000256" key="1">
    <source>
        <dbReference type="ARBA" id="ARBA00004240"/>
    </source>
</evidence>
<dbReference type="InterPro" id="IPR016064">
    <property type="entry name" value="NAD/diacylglycerol_kinase_sf"/>
</dbReference>
<dbReference type="PROSITE" id="PS50146">
    <property type="entry name" value="DAGK"/>
    <property type="match status" value="1"/>
</dbReference>
<dbReference type="GO" id="GO:0016020">
    <property type="term" value="C:membrane"/>
    <property type="evidence" value="ECO:0007669"/>
    <property type="project" value="TreeGrafter"/>
</dbReference>
<dbReference type="PANTHER" id="PTHR12358:SF40">
    <property type="entry name" value="SPHINGOSINE KINASE 2"/>
    <property type="match status" value="1"/>
</dbReference>
<keyword evidence="11" id="KW-0689">Ribosomal protein</keyword>
<dbReference type="OrthoDB" id="3853857at2759"/>
<dbReference type="PROSITE" id="PS01106">
    <property type="entry name" value="RIBOSOMAL_L18E"/>
    <property type="match status" value="1"/>
</dbReference>
<dbReference type="Pfam" id="PF19279">
    <property type="entry name" value="YegS_C"/>
    <property type="match status" value="1"/>
</dbReference>
<feature type="non-terminal residue" evidence="18">
    <location>
        <position position="1105"/>
    </location>
</feature>
<dbReference type="FunFam" id="3.40.50.10330:FF:000005">
    <property type="entry name" value="Sphingosine kinase 2"/>
    <property type="match status" value="1"/>
</dbReference>
<reference evidence="18 19" key="1">
    <citation type="submission" date="2020-03" db="EMBL/GenBank/DDBJ databases">
        <title>Dissostichus mawsoni Genome sequencing and assembly.</title>
        <authorList>
            <person name="Park H."/>
        </authorList>
    </citation>
    <scope>NUCLEOTIDE SEQUENCE [LARGE SCALE GENOMIC DNA]</scope>
    <source>
        <strain evidence="18">DM0001</strain>
        <tissue evidence="18">Muscle</tissue>
    </source>
</reference>
<evidence type="ECO:0000256" key="7">
    <source>
        <dbReference type="ARBA" id="ARBA00022741"/>
    </source>
</evidence>
<keyword evidence="10" id="KW-0067">ATP-binding</keyword>
<dbReference type="Pfam" id="PF17135">
    <property type="entry name" value="Ribosomal_L18"/>
    <property type="match status" value="1"/>
</dbReference>
<evidence type="ECO:0000313" key="19">
    <source>
        <dbReference type="Proteomes" id="UP000518266"/>
    </source>
</evidence>
<protein>
    <recommendedName>
        <fullName evidence="15">sphingosine kinase</fullName>
        <ecNumber evidence="15">2.7.1.91</ecNumber>
    </recommendedName>
</protein>
<comment type="similarity">
    <text evidence="4">Belongs to the eukaryotic ribosomal protein eL18 family.</text>
</comment>
<dbReference type="InterPro" id="IPR021131">
    <property type="entry name" value="Ribosomal_uL15/eL18"/>
</dbReference>
<dbReference type="EMBL" id="JAAKFY010000021">
    <property type="protein sequence ID" value="KAF3839686.1"/>
    <property type="molecule type" value="Genomic_DNA"/>
</dbReference>
<dbReference type="GO" id="GO:0006412">
    <property type="term" value="P:translation"/>
    <property type="evidence" value="ECO:0007669"/>
    <property type="project" value="InterPro"/>
</dbReference>
<dbReference type="InterPro" id="IPR017438">
    <property type="entry name" value="ATP-NAD_kinase_N"/>
</dbReference>
<dbReference type="GO" id="GO:0005524">
    <property type="term" value="F:ATP binding"/>
    <property type="evidence" value="ECO:0007669"/>
    <property type="project" value="UniProtKB-KW"/>
</dbReference>
<dbReference type="GO" id="GO:1990904">
    <property type="term" value="C:ribonucleoprotein complex"/>
    <property type="evidence" value="ECO:0007669"/>
    <property type="project" value="UniProtKB-KW"/>
</dbReference>
<dbReference type="GO" id="GO:0046512">
    <property type="term" value="P:sphingosine biosynthetic process"/>
    <property type="evidence" value="ECO:0007669"/>
    <property type="project" value="TreeGrafter"/>
</dbReference>
<evidence type="ECO:0000256" key="10">
    <source>
        <dbReference type="ARBA" id="ARBA00022840"/>
    </source>
</evidence>
<sequence>LYTTRGAVVKSPSSVTNQRPEISAQCLSRDLGSSFSLFRPEPKMGVDIRHNKDRKVHRKEPKSQDIYLRLLVKLYRFLARRCNAPFNKVILRRLFMSRTNRPPISISRLIRKMKMPGRENRIAVVVGSVTDDVRIQDIPKLKICALRVTDGARRRILKAGGQVMTFDQLALASPKGQGTVLLSGPRKGREVYRHFGKAPGTPHSHTKPYIRSKGRKFEKARGRRASRGYKNYLHLSYLVYTLFSWRTDNEAVRMRSPEPSSPSTAEALLHGQFASWGSGSNSNNNSCPNSPGGPGGLSPAASPTPSPASNYALTLTHTHIHIQRLSPRPGKEARLLLPLSELVGCSCPRAPAPPLLVLYWYPPGKRRKGVSRRRQVRAYLAESRSEAERWSAAVQCLLRDVTVTADTEFSRSLLPRPRRLLLLVNPFSGRGQAMQWCQTHILPMIREANISYNLIQTERQNHARELIREISLPEWDGIIISGDGLLHEVINGLMERPDWEQAIKTPVGILPCGSGNALAGSINHHAGYDMCLREPLLLNCCFLLCRGGVRPMDVISVTTSPPPSVNNRPAAPRRLFSFLSVAWGFVSDVDIESERYRGLGSARFTLGTLVRIASLRSYKGRLSYLPPSINPVSPDTTPPPQGDPSPAVSQKAWMNSVERPSIAPAPTWASANRGACGGARGSGVVRTSSLAEDREREREGRWRQKKGAQGHVPRVQNQLKGKTAIWEGGRGWRGSRMKEKTREGRARLQRDGGGGEGKDGEGSGGSAEGERVGCGVDMGRVADGEPEGCLPYPEGPQDARKALRKNSAPSSQIAHALFNQSLSQEADADSGSSFGVEDVDLNGSYYQKEPFQLDVARERSLTISSSPFRHSPFSYKPKTLDQNQNASRPRPLSLLQHSHSNSLPPKLPSLSLSLSPTPPSSPSCASPHSSSYLVPRPNTPNSTSPSPSLRTPSSTFNFDIAEPAGPQKNRPLFSLPLNAPRDELLPPLDQPLPTRDWITIEGDFVLVLALYQSHLGADLHAAPQARFDDGLIHLTFVRAGISRATLLRLFFAMERGTHHSMNSPYVSHITCKAFRLQPLSTRGTLTVDGELVPYGPLQAQVSNTY</sequence>
<dbReference type="InterPro" id="IPR036227">
    <property type="entry name" value="Ribosomal_uL15/eL18_sf"/>
</dbReference>
<gene>
    <name evidence="18" type="ORF">F7725_018403</name>
</gene>
<evidence type="ECO:0000313" key="18">
    <source>
        <dbReference type="EMBL" id="KAF3839686.1"/>
    </source>
</evidence>
<feature type="region of interest" description="Disordered" evidence="16">
    <location>
        <begin position="866"/>
        <end position="974"/>
    </location>
</feature>
<evidence type="ECO:0000256" key="4">
    <source>
        <dbReference type="ARBA" id="ARBA00006815"/>
    </source>
</evidence>
<accession>A0A7J5XRC8</accession>
<dbReference type="FunFam" id="3.100.10.10:FF:000001">
    <property type="entry name" value="60S ribosomal protein L18"/>
    <property type="match status" value="1"/>
</dbReference>
<dbReference type="Gene3D" id="2.60.200.40">
    <property type="match status" value="2"/>
</dbReference>
<dbReference type="Gene3D" id="3.100.10.10">
    <property type="match status" value="1"/>
</dbReference>
<evidence type="ECO:0000256" key="11">
    <source>
        <dbReference type="ARBA" id="ARBA00022980"/>
    </source>
</evidence>
<evidence type="ECO:0000256" key="5">
    <source>
        <dbReference type="ARBA" id="ARBA00011133"/>
    </source>
</evidence>
<evidence type="ECO:0000256" key="16">
    <source>
        <dbReference type="SAM" id="MobiDB-lite"/>
    </source>
</evidence>
<comment type="caution">
    <text evidence="18">The sequence shown here is derived from an EMBL/GenBank/DDBJ whole genome shotgun (WGS) entry which is preliminary data.</text>
</comment>
<keyword evidence="19" id="KW-1185">Reference proteome</keyword>
<dbReference type="AlphaFoldDB" id="A0A7J5XRC8"/>
<name>A0A7J5XRC8_DISMA</name>
<evidence type="ECO:0000256" key="2">
    <source>
        <dbReference type="ARBA" id="ARBA00004308"/>
    </source>
</evidence>
<feature type="region of interest" description="Disordered" evidence="16">
    <location>
        <begin position="664"/>
        <end position="808"/>
    </location>
</feature>
<feature type="compositionally biased region" description="Low complexity" evidence="16">
    <location>
        <begin position="297"/>
        <end position="310"/>
    </location>
</feature>
<feature type="domain" description="DAGKc" evidence="17">
    <location>
        <begin position="415"/>
        <end position="562"/>
    </location>
</feature>
<evidence type="ECO:0000256" key="12">
    <source>
        <dbReference type="ARBA" id="ARBA00023136"/>
    </source>
</evidence>
<organism evidence="18 19">
    <name type="scientific">Dissostichus mawsoni</name>
    <name type="common">Antarctic cod</name>
    <dbReference type="NCBI Taxonomy" id="36200"/>
    <lineage>
        <taxon>Eukaryota</taxon>
        <taxon>Metazoa</taxon>
        <taxon>Chordata</taxon>
        <taxon>Craniata</taxon>
        <taxon>Vertebrata</taxon>
        <taxon>Euteleostomi</taxon>
        <taxon>Actinopterygii</taxon>
        <taxon>Neopterygii</taxon>
        <taxon>Teleostei</taxon>
        <taxon>Neoteleostei</taxon>
        <taxon>Acanthomorphata</taxon>
        <taxon>Eupercaria</taxon>
        <taxon>Perciformes</taxon>
        <taxon>Notothenioidei</taxon>
        <taxon>Nototheniidae</taxon>
        <taxon>Dissostichus</taxon>
    </lineage>
</organism>
<feature type="compositionally biased region" description="Basic and acidic residues" evidence="16">
    <location>
        <begin position="736"/>
        <end position="750"/>
    </location>
</feature>
<dbReference type="GO" id="GO:0005840">
    <property type="term" value="C:ribosome"/>
    <property type="evidence" value="ECO:0007669"/>
    <property type="project" value="UniProtKB-KW"/>
</dbReference>
<dbReference type="EC" id="2.7.1.91" evidence="15"/>
<feature type="region of interest" description="Disordered" evidence="16">
    <location>
        <begin position="279"/>
        <end position="310"/>
    </location>
</feature>
<evidence type="ECO:0000256" key="9">
    <source>
        <dbReference type="ARBA" id="ARBA00022824"/>
    </source>
</evidence>
<feature type="region of interest" description="Disordered" evidence="16">
    <location>
        <begin position="629"/>
        <end position="652"/>
    </location>
</feature>
<keyword evidence="13" id="KW-0687">Ribonucleoprotein</keyword>